<keyword evidence="1 3" id="KW-0963">Cytoplasm</keyword>
<dbReference type="GO" id="GO:0016783">
    <property type="term" value="F:sulfurtransferase activity"/>
    <property type="evidence" value="ECO:0007669"/>
    <property type="project" value="InterPro"/>
</dbReference>
<dbReference type="Proteomes" id="UP000275663">
    <property type="component" value="Chromosome"/>
</dbReference>
<name>A0A3S5HMA8_9BURK</name>
<keyword evidence="5" id="KW-1185">Reference proteome</keyword>
<dbReference type="GO" id="GO:0097163">
    <property type="term" value="F:sulfur carrier activity"/>
    <property type="evidence" value="ECO:0007669"/>
    <property type="project" value="UniProtKB-UniRule"/>
</dbReference>
<reference evidence="4 5" key="1">
    <citation type="journal article" date="2011" name="Int. J. Syst. Evol. Microbiol.">
        <title>Description of Undibacterium oligocarboniphilum sp. nov., isolated from purified water, and Undibacterium pigrum strain CCUG 49012 as the type strain of Undibacterium parvum sp. nov., and emended descriptions of the genus Undibacterium and the species Undibacterium pigrum.</title>
        <authorList>
            <person name="Eder W."/>
            <person name="Wanner G."/>
            <person name="Ludwig W."/>
            <person name="Busse H.J."/>
            <person name="Ziemke-Kageler F."/>
            <person name="Lang E."/>
        </authorList>
    </citation>
    <scope>NUCLEOTIDE SEQUENCE [LARGE SCALE GENOMIC DNA]</scope>
    <source>
        <strain evidence="4 5">DSM 23061</strain>
    </source>
</reference>
<dbReference type="InterPro" id="IPR003786">
    <property type="entry name" value="FdhD"/>
</dbReference>
<dbReference type="GO" id="GO:0006777">
    <property type="term" value="P:Mo-molybdopterin cofactor biosynthetic process"/>
    <property type="evidence" value="ECO:0007669"/>
    <property type="project" value="UniProtKB-UniRule"/>
</dbReference>
<dbReference type="HAMAP" id="MF_00187">
    <property type="entry name" value="FdhD"/>
    <property type="match status" value="1"/>
</dbReference>
<dbReference type="AlphaFoldDB" id="A0A3S5HMA8"/>
<comment type="subcellular location">
    <subcellularLocation>
        <location evidence="3">Cytoplasm</location>
    </subcellularLocation>
</comment>
<dbReference type="InterPro" id="IPR016193">
    <property type="entry name" value="Cytidine_deaminase-like"/>
</dbReference>
<dbReference type="Gene3D" id="3.10.20.10">
    <property type="match status" value="1"/>
</dbReference>
<proteinExistence type="inferred from homology"/>
<dbReference type="GO" id="GO:0005737">
    <property type="term" value="C:cytoplasm"/>
    <property type="evidence" value="ECO:0007669"/>
    <property type="project" value="UniProtKB-SubCell"/>
</dbReference>
<comment type="similarity">
    <text evidence="3">Belongs to the FdhD family.</text>
</comment>
<evidence type="ECO:0000313" key="4">
    <source>
        <dbReference type="EMBL" id="AZP14521.1"/>
    </source>
</evidence>
<dbReference type="PANTHER" id="PTHR30592">
    <property type="entry name" value="FORMATE DEHYDROGENASE"/>
    <property type="match status" value="1"/>
</dbReference>
<evidence type="ECO:0000313" key="5">
    <source>
        <dbReference type="Proteomes" id="UP000275663"/>
    </source>
</evidence>
<comment type="caution">
    <text evidence="3">Lacks conserved residue(s) required for the propagation of feature annotation.</text>
</comment>
<dbReference type="OrthoDB" id="3197277at2"/>
<gene>
    <name evidence="3 4" type="primary">fdhD</name>
    <name evidence="4" type="ORF">EJN92_10805</name>
</gene>
<dbReference type="Gene3D" id="3.40.140.10">
    <property type="entry name" value="Cytidine Deaminase, domain 2"/>
    <property type="match status" value="1"/>
</dbReference>
<keyword evidence="4" id="KW-0808">Transferase</keyword>
<dbReference type="SUPFAM" id="SSF53927">
    <property type="entry name" value="Cytidine deaminase-like"/>
    <property type="match status" value="1"/>
</dbReference>
<dbReference type="Pfam" id="PF02634">
    <property type="entry name" value="FdhD-NarQ"/>
    <property type="match status" value="1"/>
</dbReference>
<accession>A0A3S5HMA8</accession>
<organism evidence="4 5">
    <name type="scientific">Undibacterium parvum</name>
    <dbReference type="NCBI Taxonomy" id="401471"/>
    <lineage>
        <taxon>Bacteria</taxon>
        <taxon>Pseudomonadati</taxon>
        <taxon>Pseudomonadota</taxon>
        <taxon>Betaproteobacteria</taxon>
        <taxon>Burkholderiales</taxon>
        <taxon>Oxalobacteraceae</taxon>
        <taxon>Undibacterium</taxon>
    </lineage>
</organism>
<dbReference type="KEGG" id="upv:EJN92_10805"/>
<evidence type="ECO:0000256" key="3">
    <source>
        <dbReference type="HAMAP-Rule" id="MF_00187"/>
    </source>
</evidence>
<feature type="active site" description="Cysteine persulfide intermediate" evidence="3">
    <location>
        <position position="174"/>
    </location>
</feature>
<dbReference type="NCBIfam" id="TIGR00129">
    <property type="entry name" value="fdhD_narQ"/>
    <property type="match status" value="1"/>
</dbReference>
<evidence type="ECO:0000256" key="2">
    <source>
        <dbReference type="ARBA" id="ARBA00023150"/>
    </source>
</evidence>
<dbReference type="EMBL" id="CP034464">
    <property type="protein sequence ID" value="AZP14521.1"/>
    <property type="molecule type" value="Genomic_DNA"/>
</dbReference>
<evidence type="ECO:0000256" key="1">
    <source>
        <dbReference type="ARBA" id="ARBA00022490"/>
    </source>
</evidence>
<keyword evidence="2 3" id="KW-0501">Molybdenum cofactor biosynthesis</keyword>
<comment type="function">
    <text evidence="3">Required for formate dehydrogenase (FDH) activity. Acts as a sulfur carrier protein that transfers sulfur from IscS to the molybdenum cofactor prior to its insertion into FDH.</text>
</comment>
<dbReference type="PANTHER" id="PTHR30592:SF1">
    <property type="entry name" value="SULFUR CARRIER PROTEIN FDHD"/>
    <property type="match status" value="1"/>
</dbReference>
<protein>
    <recommendedName>
        <fullName evidence="3">Sulfur carrier protein FdhD</fullName>
    </recommendedName>
</protein>
<sequence length="340" mass="35585">MSSLLRCVAALSEDIIAGVAGLGLLQRLQLGERELLQLTDKGRASLARVEPEVESEFESAVGATQPVQVRRHTVSGAGPAVIDTVAEEVPVALVYNGISHAVMMASPLALEDFAIGFSLSEAIVDSCRQIYDIEIIGNAAAAAGQGVELRLTIAAVCFVRLKEKRRLLAGSSGCGICGIESLKAFEAALPAPAALDLSTRLSATALLKAFAAMPQFQTINALTGAMHAAAWADLDGNILMLREDVGRHNAMDKLIGAMAITEQQSGQARPAGFVMMSSRASYELVQKAARAGMPVLATISAPTSLAIKIAADAGITLIGFVRDASFVSYTHTARILALQD</sequence>